<proteinExistence type="predicted"/>
<organism evidence="2 3">
    <name type="scientific">Vespula squamosa</name>
    <name type="common">Southern yellow jacket</name>
    <name type="synonym">Wasp</name>
    <dbReference type="NCBI Taxonomy" id="30214"/>
    <lineage>
        <taxon>Eukaryota</taxon>
        <taxon>Metazoa</taxon>
        <taxon>Ecdysozoa</taxon>
        <taxon>Arthropoda</taxon>
        <taxon>Hexapoda</taxon>
        <taxon>Insecta</taxon>
        <taxon>Pterygota</taxon>
        <taxon>Neoptera</taxon>
        <taxon>Endopterygota</taxon>
        <taxon>Hymenoptera</taxon>
        <taxon>Apocrita</taxon>
        <taxon>Aculeata</taxon>
        <taxon>Vespoidea</taxon>
        <taxon>Vespidae</taxon>
        <taxon>Vespinae</taxon>
        <taxon>Vespula</taxon>
    </lineage>
</organism>
<reference evidence="2 3" key="1">
    <citation type="journal article" date="2024" name="Ann. Entomol. Soc. Am.">
        <title>Genomic analyses of the southern and eastern yellowjacket wasps (Hymenoptera: Vespidae) reveal evolutionary signatures of social life.</title>
        <authorList>
            <person name="Catto M.A."/>
            <person name="Caine P.B."/>
            <person name="Orr S.E."/>
            <person name="Hunt B.G."/>
            <person name="Goodisman M.A.D."/>
        </authorList>
    </citation>
    <scope>NUCLEOTIDE SEQUENCE [LARGE SCALE GENOMIC DNA]</scope>
    <source>
        <strain evidence="2">233</strain>
        <tissue evidence="2">Head and thorax</tissue>
    </source>
</reference>
<comment type="caution">
    <text evidence="2">The sequence shown here is derived from an EMBL/GenBank/DDBJ whole genome shotgun (WGS) entry which is preliminary data.</text>
</comment>
<dbReference type="Proteomes" id="UP001607302">
    <property type="component" value="Unassembled WGS sequence"/>
</dbReference>
<dbReference type="EMBL" id="JAUDFV010000138">
    <property type="protein sequence ID" value="KAL2725611.1"/>
    <property type="molecule type" value="Genomic_DNA"/>
</dbReference>
<dbReference type="AlphaFoldDB" id="A0ABD2AYD0"/>
<accession>A0ABD2AYD0</accession>
<sequence length="162" mass="17222">MSALMDKILFTDITVQGERSWCTDEYRGNQKDNGKCDSAESGPLGPAADRIHHDGSVLSSQQITAEQRCASAGPPTVRHNDIDDGSLDTLEGAIIGREGGKSGGSVASGQEETQTGKRKQDHRHGKAKKAVTGATNGGEPTLNLVQRPARPTSVGRRARKFN</sequence>
<name>A0ABD2AYD0_VESSQ</name>
<evidence type="ECO:0000313" key="2">
    <source>
        <dbReference type="EMBL" id="KAL2725611.1"/>
    </source>
</evidence>
<evidence type="ECO:0000256" key="1">
    <source>
        <dbReference type="SAM" id="MobiDB-lite"/>
    </source>
</evidence>
<feature type="region of interest" description="Disordered" evidence="1">
    <location>
        <begin position="25"/>
        <end position="52"/>
    </location>
</feature>
<keyword evidence="3" id="KW-1185">Reference proteome</keyword>
<feature type="region of interest" description="Disordered" evidence="1">
    <location>
        <begin position="65"/>
        <end position="162"/>
    </location>
</feature>
<feature type="compositionally biased region" description="Basic residues" evidence="1">
    <location>
        <begin position="116"/>
        <end position="129"/>
    </location>
</feature>
<evidence type="ECO:0000313" key="3">
    <source>
        <dbReference type="Proteomes" id="UP001607302"/>
    </source>
</evidence>
<protein>
    <submittedName>
        <fullName evidence="2">Uncharacterized protein</fullName>
    </submittedName>
</protein>
<feature type="compositionally biased region" description="Basic and acidic residues" evidence="1">
    <location>
        <begin position="25"/>
        <end position="38"/>
    </location>
</feature>
<gene>
    <name evidence="2" type="ORF">V1478_008284</name>
</gene>